<gene>
    <name evidence="9" type="ORF">ENU20_04935</name>
</gene>
<evidence type="ECO:0000256" key="1">
    <source>
        <dbReference type="ARBA" id="ARBA00022516"/>
    </source>
</evidence>
<protein>
    <submittedName>
        <fullName evidence="9">NAD(P)/FAD-dependent oxidoreductase</fullName>
    </submittedName>
</protein>
<evidence type="ECO:0000256" key="5">
    <source>
        <dbReference type="ARBA" id="ARBA00023098"/>
    </source>
</evidence>
<keyword evidence="7" id="KW-1208">Phospholipid metabolism</keyword>
<proteinExistence type="predicted"/>
<evidence type="ECO:0000256" key="4">
    <source>
        <dbReference type="ARBA" id="ARBA00023002"/>
    </source>
</evidence>
<dbReference type="PANTHER" id="PTHR42685">
    <property type="entry name" value="GERANYLGERANYL DIPHOSPHATE REDUCTASE"/>
    <property type="match status" value="1"/>
</dbReference>
<evidence type="ECO:0000256" key="6">
    <source>
        <dbReference type="ARBA" id="ARBA00023209"/>
    </source>
</evidence>
<name>A0A7C4JN13_STAMA</name>
<organism evidence="9">
    <name type="scientific">Staphylothermus marinus</name>
    <dbReference type="NCBI Taxonomy" id="2280"/>
    <lineage>
        <taxon>Archaea</taxon>
        <taxon>Thermoproteota</taxon>
        <taxon>Thermoprotei</taxon>
        <taxon>Desulfurococcales</taxon>
        <taxon>Desulfurococcaceae</taxon>
        <taxon>Staphylothermus</taxon>
    </lineage>
</organism>
<dbReference type="Gene3D" id="3.50.50.60">
    <property type="entry name" value="FAD/NAD(P)-binding domain"/>
    <property type="match status" value="1"/>
</dbReference>
<evidence type="ECO:0000256" key="2">
    <source>
        <dbReference type="ARBA" id="ARBA00022630"/>
    </source>
</evidence>
<evidence type="ECO:0000259" key="8">
    <source>
        <dbReference type="Pfam" id="PF22578"/>
    </source>
</evidence>
<evidence type="ECO:0000256" key="7">
    <source>
        <dbReference type="ARBA" id="ARBA00023264"/>
    </source>
</evidence>
<keyword evidence="5" id="KW-0443">Lipid metabolism</keyword>
<keyword evidence="3" id="KW-0274">FAD</keyword>
<keyword evidence="4" id="KW-0560">Oxidoreductase</keyword>
<dbReference type="PANTHER" id="PTHR42685:SF18">
    <property type="entry name" value="DIGERANYLGERANYLGLYCEROPHOSPHOLIPID REDUCTASE"/>
    <property type="match status" value="1"/>
</dbReference>
<dbReference type="PRINTS" id="PR00420">
    <property type="entry name" value="RNGMNOXGNASE"/>
</dbReference>
<dbReference type="AlphaFoldDB" id="A0A7C4JN13"/>
<keyword evidence="1" id="KW-0444">Lipid biosynthesis</keyword>
<evidence type="ECO:0000256" key="3">
    <source>
        <dbReference type="ARBA" id="ARBA00022827"/>
    </source>
</evidence>
<reference evidence="9" key="1">
    <citation type="journal article" date="2020" name="mSystems">
        <title>Genome- and Community-Level Interaction Insights into Carbon Utilization and Element Cycling Functions of Hydrothermarchaeota in Hydrothermal Sediment.</title>
        <authorList>
            <person name="Zhou Z."/>
            <person name="Liu Y."/>
            <person name="Xu W."/>
            <person name="Pan J."/>
            <person name="Luo Z.H."/>
            <person name="Li M."/>
        </authorList>
    </citation>
    <scope>NUCLEOTIDE SEQUENCE [LARGE SCALE GENOMIC DNA]</scope>
    <source>
        <strain evidence="9">SpSt-648</strain>
    </source>
</reference>
<comment type="caution">
    <text evidence="9">The sequence shown here is derived from an EMBL/GenBank/DDBJ whole genome shotgun (WGS) entry which is preliminary data.</text>
</comment>
<evidence type="ECO:0000313" key="9">
    <source>
        <dbReference type="EMBL" id="HGQ74401.1"/>
    </source>
</evidence>
<dbReference type="InterPro" id="IPR036188">
    <property type="entry name" value="FAD/NAD-bd_sf"/>
</dbReference>
<dbReference type="GO" id="GO:0008654">
    <property type="term" value="P:phospholipid biosynthetic process"/>
    <property type="evidence" value="ECO:0007669"/>
    <property type="project" value="UniProtKB-KW"/>
</dbReference>
<sequence>MEKYDAVIIGAGVAGLYLAYELGKRGFNAALVESKERSSIGEKTCGDAIGVHHFQELGLNPPQDVIDHKYRGVRIYAPDEKHYLDAIGEGISINRLRFGQWLLKLVLDSNVELLDNHIFVGLSIDKGYVQEIYVREKNSIVSKTIKSAVYVDASGVQSVLRRKLPTDWIINDKILKSDFNITYREVIELDKPLDIDNDYANIYLNKDIATGGYWWVFPKNRDGTVINVGLGIIWSLNVNPKILFYKYIKPRFKGRVVHAGGGLVPTRRPLPTLVWRNVLVTGDAAYTVNPLHGGGIGSSMLASHILAKHLVETFSTNSVNEYTMWSANIEYMDRYGAKQASLDVIRLFLQVLDNNDLLWIIEKQLVSSSEVYDLSYKGGLSDKIVKRFSLFIKTLSKPSLLDKLIHVKKYMDTLMELYTTKYPASPNDLIRWIIDVDNVILDFKEKISYPY</sequence>
<dbReference type="InterPro" id="IPR011777">
    <property type="entry name" value="Geranylgeranyl_Rdtase_fam"/>
</dbReference>
<dbReference type="SUPFAM" id="SSF51905">
    <property type="entry name" value="FAD/NAD(P)-binding domain"/>
    <property type="match status" value="1"/>
</dbReference>
<feature type="domain" description="Digeranylgeranylglycerophospholipid reductase catalytic" evidence="8">
    <location>
        <begin position="178"/>
        <end position="264"/>
    </location>
</feature>
<dbReference type="InterPro" id="IPR054715">
    <property type="entry name" value="GGR_cat"/>
</dbReference>
<dbReference type="GO" id="GO:0016628">
    <property type="term" value="F:oxidoreductase activity, acting on the CH-CH group of donors, NAD or NADP as acceptor"/>
    <property type="evidence" value="ECO:0007669"/>
    <property type="project" value="InterPro"/>
</dbReference>
<dbReference type="EMBL" id="DTBP01000043">
    <property type="protein sequence ID" value="HGQ74401.1"/>
    <property type="molecule type" value="Genomic_DNA"/>
</dbReference>
<dbReference type="Pfam" id="PF05834">
    <property type="entry name" value="Lycopene_cycl"/>
    <property type="match status" value="1"/>
</dbReference>
<dbReference type="NCBIfam" id="TIGR02032">
    <property type="entry name" value="GG-red-SF"/>
    <property type="match status" value="1"/>
</dbReference>
<keyword evidence="2" id="KW-0285">Flavoprotein</keyword>
<dbReference type="InterPro" id="IPR050407">
    <property type="entry name" value="Geranylgeranyl_reductase"/>
</dbReference>
<accession>A0A7C4JN13</accession>
<dbReference type="Pfam" id="PF22578">
    <property type="entry name" value="GGR_cat"/>
    <property type="match status" value="1"/>
</dbReference>
<keyword evidence="6" id="KW-0594">Phospholipid biosynthesis</keyword>